<dbReference type="Proteomes" id="UP001243330">
    <property type="component" value="Unassembled WGS sequence"/>
</dbReference>
<evidence type="ECO:0000313" key="2">
    <source>
        <dbReference type="EMBL" id="KAK1848500.1"/>
    </source>
</evidence>
<feature type="region of interest" description="Disordered" evidence="1">
    <location>
        <begin position="15"/>
        <end position="36"/>
    </location>
</feature>
<name>A0AAD9AKH2_9PEZI</name>
<comment type="caution">
    <text evidence="2">The sequence shown here is derived from an EMBL/GenBank/DDBJ whole genome shotgun (WGS) entry which is preliminary data.</text>
</comment>
<feature type="region of interest" description="Disordered" evidence="1">
    <location>
        <begin position="128"/>
        <end position="190"/>
    </location>
</feature>
<dbReference type="AlphaFoldDB" id="A0AAD9AKH2"/>
<dbReference type="EMBL" id="JAQOWY010000170">
    <property type="protein sequence ID" value="KAK1848500.1"/>
    <property type="molecule type" value="Genomic_DNA"/>
</dbReference>
<proteinExistence type="predicted"/>
<reference evidence="2" key="1">
    <citation type="submission" date="2023-01" db="EMBL/GenBank/DDBJ databases">
        <title>Colletotrichum chrysophilum M932 genome sequence.</title>
        <authorList>
            <person name="Baroncelli R."/>
        </authorList>
    </citation>
    <scope>NUCLEOTIDE SEQUENCE</scope>
    <source>
        <strain evidence="2">M932</strain>
    </source>
</reference>
<evidence type="ECO:0000256" key="1">
    <source>
        <dbReference type="SAM" id="MobiDB-lite"/>
    </source>
</evidence>
<gene>
    <name evidence="2" type="ORF">CCHR01_08891</name>
</gene>
<accession>A0AAD9AKH2</accession>
<feature type="region of interest" description="Disordered" evidence="1">
    <location>
        <begin position="85"/>
        <end position="106"/>
    </location>
</feature>
<protein>
    <submittedName>
        <fullName evidence="2">Uncharacterized protein</fullName>
    </submittedName>
</protein>
<organism evidence="2 3">
    <name type="scientific">Colletotrichum chrysophilum</name>
    <dbReference type="NCBI Taxonomy" id="1836956"/>
    <lineage>
        <taxon>Eukaryota</taxon>
        <taxon>Fungi</taxon>
        <taxon>Dikarya</taxon>
        <taxon>Ascomycota</taxon>
        <taxon>Pezizomycotina</taxon>
        <taxon>Sordariomycetes</taxon>
        <taxon>Hypocreomycetidae</taxon>
        <taxon>Glomerellales</taxon>
        <taxon>Glomerellaceae</taxon>
        <taxon>Colletotrichum</taxon>
        <taxon>Colletotrichum gloeosporioides species complex</taxon>
    </lineage>
</organism>
<evidence type="ECO:0000313" key="3">
    <source>
        <dbReference type="Proteomes" id="UP001243330"/>
    </source>
</evidence>
<sequence>MACILAAVDVYCASSSGRDSTPFLAPRSRRTTSQKASHEKTLLTAFRYSGKTTERKTTLEGRSVCWFRHCYHRRVRYRAAFCERPNSPRQQPSLTRLKIPGPPEPQLYQGYIPLGVPFLDQKDCERLNSQRQPGQKKKQANKLEPAPEKLLAMPHVSNSRSDSAHHDGTWGAARAGPPRPLSSHDDSEEQHLAFHKTHLRRSGDGLKREREACLGFNGRAGGIGEKARRAFVRFNTPPPSARERERERGLPPRDGMCRWLDLSLVLNLNRVMESYVPEKKRIASFWKTSVGTRELPF</sequence>
<keyword evidence="3" id="KW-1185">Reference proteome</keyword>